<dbReference type="AlphaFoldDB" id="A0AAV4YHF8"/>
<organism evidence="1 2">
    <name type="scientific">Aeromonas caviae</name>
    <name type="common">Aeromonas punctata</name>
    <dbReference type="NCBI Taxonomy" id="648"/>
    <lineage>
        <taxon>Bacteria</taxon>
        <taxon>Pseudomonadati</taxon>
        <taxon>Pseudomonadota</taxon>
        <taxon>Gammaproteobacteria</taxon>
        <taxon>Aeromonadales</taxon>
        <taxon>Aeromonadaceae</taxon>
        <taxon>Aeromonas</taxon>
    </lineage>
</organism>
<evidence type="ECO:0000313" key="2">
    <source>
        <dbReference type="Proteomes" id="UP000886939"/>
    </source>
</evidence>
<protein>
    <submittedName>
        <fullName evidence="1">Uncharacterized protein</fullName>
    </submittedName>
</protein>
<sequence>MTLPATLWYHCQGQIVSFSATSKGCKECPLAKECAIEVRQRLLSLQERIDVTKLLHGVQTFLDRHGVPRSPVKVELVKAGKSLIGSADCKFESTRDFSGLSHHARRIANAVERAGIDMAADARQGANSFKSTRFRPEYMGEIQELLNSRKPFTSREVKLAIGRVVELSPSSINNCSSFVISALEALGVITQVGGGLYAPN</sequence>
<comment type="caution">
    <text evidence="1">The sequence shown here is derived from an EMBL/GenBank/DDBJ whole genome shotgun (WGS) entry which is preliminary data.</text>
</comment>
<dbReference type="EMBL" id="BPNI01000004">
    <property type="protein sequence ID" value="GJA39611.1"/>
    <property type="molecule type" value="Genomic_DNA"/>
</dbReference>
<dbReference type="Proteomes" id="UP000886939">
    <property type="component" value="Unassembled WGS sequence"/>
</dbReference>
<gene>
    <name evidence="1" type="ORF">KAM343_04070</name>
</gene>
<name>A0AAV4YHF8_AERCA</name>
<accession>A0AAV4YHF8</accession>
<proteinExistence type="predicted"/>
<evidence type="ECO:0000313" key="1">
    <source>
        <dbReference type="EMBL" id="GJA39611.1"/>
    </source>
</evidence>
<reference evidence="1" key="1">
    <citation type="submission" date="2021-07" db="EMBL/GenBank/DDBJ databases">
        <title>Draft genome sequence of carbapenem-resistant Aeromonas spp. in Japan.</title>
        <authorList>
            <person name="Maehana S."/>
            <person name="Suzuki M."/>
            <person name="Kitasato H."/>
        </authorList>
    </citation>
    <scope>NUCLEOTIDE SEQUENCE</scope>
    <source>
        <strain evidence="1">KAM343</strain>
    </source>
</reference>